<feature type="signal peptide" evidence="1">
    <location>
        <begin position="1"/>
        <end position="21"/>
    </location>
</feature>
<name>A0AAW9R241_9GAMM</name>
<comment type="caution">
    <text evidence="2">The sequence shown here is derived from an EMBL/GenBank/DDBJ whole genome shotgun (WGS) entry which is preliminary data.</text>
</comment>
<dbReference type="InterPro" id="IPR045500">
    <property type="entry name" value="DUF6491"/>
</dbReference>
<dbReference type="Proteomes" id="UP001364472">
    <property type="component" value="Unassembled WGS sequence"/>
</dbReference>
<dbReference type="AlphaFoldDB" id="A0AAW9R241"/>
<evidence type="ECO:0000313" key="2">
    <source>
        <dbReference type="EMBL" id="MEJ1249473.1"/>
    </source>
</evidence>
<organism evidence="2 3">
    <name type="scientific">Denitratimonas tolerans</name>
    <dbReference type="NCBI Taxonomy" id="1338420"/>
    <lineage>
        <taxon>Bacteria</taxon>
        <taxon>Pseudomonadati</taxon>
        <taxon>Pseudomonadota</taxon>
        <taxon>Gammaproteobacteria</taxon>
        <taxon>Lysobacterales</taxon>
        <taxon>Lysobacteraceae</taxon>
        <taxon>Denitratimonas</taxon>
    </lineage>
</organism>
<sequence>MKAWIGSVAVLAAALALSGCASRGGTAAEAPQRDCFSSGRVSGFTPVDATTVRLRVGVKDEYELTLLGYCPDVDWTRRIALRSVSGSSMICTSDAMGWEIVVLDRPGIGPDSCRVRAIRKLESEVRVQP</sequence>
<proteinExistence type="predicted"/>
<dbReference type="Pfam" id="PF20101">
    <property type="entry name" value="DUF6491"/>
    <property type="match status" value="1"/>
</dbReference>
<dbReference type="RefSeq" id="WP_337335188.1">
    <property type="nucleotide sequence ID" value="NZ_JBBDHC010000008.1"/>
</dbReference>
<evidence type="ECO:0000313" key="3">
    <source>
        <dbReference type="Proteomes" id="UP001364472"/>
    </source>
</evidence>
<dbReference type="PROSITE" id="PS51257">
    <property type="entry name" value="PROKAR_LIPOPROTEIN"/>
    <property type="match status" value="1"/>
</dbReference>
<feature type="chain" id="PRO_5043465903" evidence="1">
    <location>
        <begin position="22"/>
        <end position="129"/>
    </location>
</feature>
<keyword evidence="1" id="KW-0732">Signal</keyword>
<reference evidence="2 3" key="1">
    <citation type="journal article" date="2016" name="Antonie Van Leeuwenhoek">
        <title>Denitratimonas tolerans gen. nov., sp. nov., a denitrifying bacterium isolated from a bioreactor for tannery wastewater treatment.</title>
        <authorList>
            <person name="Han S.I."/>
            <person name="Kim J.O."/>
            <person name="Lee Y.R."/>
            <person name="Ekpeghere K.I."/>
            <person name="Koh S.C."/>
            <person name="Whang K.S."/>
        </authorList>
    </citation>
    <scope>NUCLEOTIDE SEQUENCE [LARGE SCALE GENOMIC DNA]</scope>
    <source>
        <strain evidence="2 3">KACC 17565</strain>
    </source>
</reference>
<dbReference type="EMBL" id="JBBDHC010000008">
    <property type="protein sequence ID" value="MEJ1249473.1"/>
    <property type="molecule type" value="Genomic_DNA"/>
</dbReference>
<evidence type="ECO:0000256" key="1">
    <source>
        <dbReference type="SAM" id="SignalP"/>
    </source>
</evidence>
<protein>
    <submittedName>
        <fullName evidence="2">DUF6491 family protein</fullName>
    </submittedName>
</protein>
<keyword evidence="3" id="KW-1185">Reference proteome</keyword>
<gene>
    <name evidence="2" type="ORF">WB794_07280</name>
</gene>
<accession>A0AAW9R241</accession>